<name>A0A377Y2D7_KLEPN</name>
<keyword evidence="1" id="KW-0969">Cilium</keyword>
<dbReference type="EMBL" id="UGLJ01000002">
    <property type="protein sequence ID" value="STT94710.1"/>
    <property type="molecule type" value="Genomic_DNA"/>
</dbReference>
<accession>A0A377Y2D7</accession>
<gene>
    <name evidence="1" type="ORF">NCTC5052_03152</name>
</gene>
<reference evidence="1 2" key="1">
    <citation type="submission" date="2018-06" db="EMBL/GenBank/DDBJ databases">
        <authorList>
            <consortium name="Pathogen Informatics"/>
            <person name="Doyle S."/>
        </authorList>
    </citation>
    <scope>NUCLEOTIDE SEQUENCE [LARGE SCALE GENOMIC DNA]</scope>
    <source>
        <strain evidence="1 2">NCTC5052</strain>
    </source>
</reference>
<dbReference type="AlphaFoldDB" id="A0A377Y2D7"/>
<dbReference type="Proteomes" id="UP000254103">
    <property type="component" value="Unassembled WGS sequence"/>
</dbReference>
<sequence>MAEVPLPTPTDNPVPSTDIRDAVYAGAMLDKVVTSTELTYTDRLGGEHYTVDGIKAEGDKVVEETRQNLIPLSRQYMTLAAAQADIANIPEGSTTYYRSPDDSALAIEVMNVGGTLEPTGRVMVSKLYIDEIKNRTPNIDRSSYWGGIVAADGTIGVNFRKSDNEPIFGKYGALSALTSSLTPFADIASGMATVNINSSFLVVANGTDGLSVPTIFNKITSTMFVKLFAVTTDEQVADIGRRSGYWGGIVAKNGLVGVVFRESDNRPIFGGGGERGGIFFPGWKLSKTMAVLLSTNPIPQATVPAPGQERLLVIRSLIS</sequence>
<evidence type="ECO:0000313" key="1">
    <source>
        <dbReference type="EMBL" id="STT94710.1"/>
    </source>
</evidence>
<keyword evidence="1" id="KW-0966">Cell projection</keyword>
<keyword evidence="1" id="KW-0282">Flagellum</keyword>
<organism evidence="1 2">
    <name type="scientific">Klebsiella pneumoniae</name>
    <dbReference type="NCBI Taxonomy" id="573"/>
    <lineage>
        <taxon>Bacteria</taxon>
        <taxon>Pseudomonadati</taxon>
        <taxon>Pseudomonadota</taxon>
        <taxon>Gammaproteobacteria</taxon>
        <taxon>Enterobacterales</taxon>
        <taxon>Enterobacteriaceae</taxon>
        <taxon>Klebsiella/Raoultella group</taxon>
        <taxon>Klebsiella</taxon>
        <taxon>Klebsiella pneumoniae complex</taxon>
    </lineage>
</organism>
<evidence type="ECO:0000313" key="2">
    <source>
        <dbReference type="Proteomes" id="UP000254103"/>
    </source>
</evidence>
<proteinExistence type="predicted"/>
<protein>
    <submittedName>
        <fullName evidence="1">Flagellar biosynthesis, cell-distal portion of basal-body rod</fullName>
    </submittedName>
</protein>